<organism evidence="2 3">
    <name type="scientific">Sphagnurus paluster</name>
    <dbReference type="NCBI Taxonomy" id="117069"/>
    <lineage>
        <taxon>Eukaryota</taxon>
        <taxon>Fungi</taxon>
        <taxon>Dikarya</taxon>
        <taxon>Basidiomycota</taxon>
        <taxon>Agaricomycotina</taxon>
        <taxon>Agaricomycetes</taxon>
        <taxon>Agaricomycetidae</taxon>
        <taxon>Agaricales</taxon>
        <taxon>Tricholomatineae</taxon>
        <taxon>Lyophyllaceae</taxon>
        <taxon>Sphagnurus</taxon>
    </lineage>
</organism>
<reference evidence="2" key="1">
    <citation type="submission" date="2021-02" db="EMBL/GenBank/DDBJ databases">
        <authorList>
            <person name="Nieuwenhuis M."/>
            <person name="Van De Peppel L.J.J."/>
        </authorList>
    </citation>
    <scope>NUCLEOTIDE SEQUENCE</scope>
    <source>
        <strain evidence="2">D49</strain>
    </source>
</reference>
<protein>
    <submittedName>
        <fullName evidence="2">Uncharacterized protein</fullName>
    </submittedName>
</protein>
<dbReference type="EMBL" id="JABCKI010000645">
    <property type="protein sequence ID" value="KAG5649904.1"/>
    <property type="molecule type" value="Genomic_DNA"/>
</dbReference>
<accession>A0A9P7KHL4</accession>
<name>A0A9P7KHL4_9AGAR</name>
<reference evidence="2" key="2">
    <citation type="submission" date="2021-10" db="EMBL/GenBank/DDBJ databases">
        <title>Phylogenomics reveals ancestral predisposition of the termite-cultivated fungus Termitomyces towards a domesticated lifestyle.</title>
        <authorList>
            <person name="Auxier B."/>
            <person name="Grum-Grzhimaylo A."/>
            <person name="Cardenas M.E."/>
            <person name="Lodge J.D."/>
            <person name="Laessoe T."/>
            <person name="Pedersen O."/>
            <person name="Smith M.E."/>
            <person name="Kuyper T.W."/>
            <person name="Franco-Molano E.A."/>
            <person name="Baroni T.J."/>
            <person name="Aanen D.K."/>
        </authorList>
    </citation>
    <scope>NUCLEOTIDE SEQUENCE</scope>
    <source>
        <strain evidence="2">D49</strain>
    </source>
</reference>
<comment type="caution">
    <text evidence="2">The sequence shown here is derived from an EMBL/GenBank/DDBJ whole genome shotgun (WGS) entry which is preliminary data.</text>
</comment>
<feature type="region of interest" description="Disordered" evidence="1">
    <location>
        <begin position="112"/>
        <end position="275"/>
    </location>
</feature>
<proteinExistence type="predicted"/>
<keyword evidence="3" id="KW-1185">Reference proteome</keyword>
<evidence type="ECO:0000256" key="1">
    <source>
        <dbReference type="SAM" id="MobiDB-lite"/>
    </source>
</evidence>
<gene>
    <name evidence="2" type="ORF">H0H81_001548</name>
</gene>
<feature type="compositionally biased region" description="Basic residues" evidence="1">
    <location>
        <begin position="122"/>
        <end position="132"/>
    </location>
</feature>
<evidence type="ECO:0000313" key="2">
    <source>
        <dbReference type="EMBL" id="KAG5649904.1"/>
    </source>
</evidence>
<feature type="compositionally biased region" description="Basic and acidic residues" evidence="1">
    <location>
        <begin position="1"/>
        <end position="10"/>
    </location>
</feature>
<dbReference type="AlphaFoldDB" id="A0A9P7KHL4"/>
<dbReference type="OrthoDB" id="2976708at2759"/>
<sequence length="275" mass="29891">MSKIPRDDWLRTPSNTNLNESAHTATNAATGTRTSFLDSIILSNQYDAHTEEELKEAKQNFILPNPHNTVQHCTRKNRKCMESRACQALQQKGEADEVHQLTEQITALKAKLKDARQTPGGKKVRSRKKVPKGKMLLVPDLADAAASHSGDGPGDGLGFASVPSPNQQARSPTPEPSQVSATPTDQPLTPGPSSHQTSAAVPVQVPTLEPSFPLSTQPRNHSESPDSADLGPTTGRRGKRERRAPKTFAEATSPSKLLWLAGEESPERPAKKRRR</sequence>
<evidence type="ECO:0000313" key="3">
    <source>
        <dbReference type="Proteomes" id="UP000717328"/>
    </source>
</evidence>
<feature type="region of interest" description="Disordered" evidence="1">
    <location>
        <begin position="1"/>
        <end position="20"/>
    </location>
</feature>
<dbReference type="Proteomes" id="UP000717328">
    <property type="component" value="Unassembled WGS sequence"/>
</dbReference>
<feature type="compositionally biased region" description="Polar residues" evidence="1">
    <location>
        <begin position="163"/>
        <end position="199"/>
    </location>
</feature>
<feature type="compositionally biased region" description="Basic residues" evidence="1">
    <location>
        <begin position="236"/>
        <end position="245"/>
    </location>
</feature>